<keyword evidence="1" id="KW-0472">Membrane</keyword>
<gene>
    <name evidence="2" type="ordered locus">Mfla_1446</name>
</gene>
<reference evidence="2 3" key="1">
    <citation type="submission" date="2006-03" db="EMBL/GenBank/DDBJ databases">
        <title>Complete sequence of Methylobacillus flagellatus KT.</title>
        <authorList>
            <consortium name="US DOE Joint Genome Institute"/>
            <person name="Copeland A."/>
            <person name="Lucas S."/>
            <person name="Lapidus A."/>
            <person name="Barry K."/>
            <person name="Detter J.C."/>
            <person name="Glavina del Rio T."/>
            <person name="Hammon N."/>
            <person name="Israni S."/>
            <person name="Dalin E."/>
            <person name="Tice H."/>
            <person name="Pitluck S."/>
            <person name="Brettin T."/>
            <person name="Bruce D."/>
            <person name="Han C."/>
            <person name="Tapia R."/>
            <person name="Saunders E."/>
            <person name="Gilna P."/>
            <person name="Schmutz J."/>
            <person name="Larimer F."/>
            <person name="Land M."/>
            <person name="Kyrpides N."/>
            <person name="Anderson I."/>
            <person name="Richardson P."/>
        </authorList>
    </citation>
    <scope>NUCLEOTIDE SEQUENCE [LARGE SCALE GENOMIC DNA]</scope>
    <source>
        <strain evidence="3">KT / ATCC 51484 / DSM 6875</strain>
    </source>
</reference>
<sequence>MRDPIKIAEHNPSFALTLLWLCILAGPVSWSMQLAVAYPILDWTCRQEQLIPVHAATLLAFLLSVTSAYLSWHNLKLHKTLARINENPQSHKRGSESESEMPPRQFMALAGFMLSLFFLLVIVIQWLPVLMLDPCI</sequence>
<accession>Q1H1C3</accession>
<evidence type="ECO:0000256" key="1">
    <source>
        <dbReference type="SAM" id="Phobius"/>
    </source>
</evidence>
<dbReference type="KEGG" id="mfa:Mfla_1446"/>
<evidence type="ECO:0000313" key="2">
    <source>
        <dbReference type="EMBL" id="ABE49714.1"/>
    </source>
</evidence>
<name>Q1H1C3_METFK</name>
<organism evidence="2 3">
    <name type="scientific">Methylobacillus flagellatus (strain ATCC 51484 / DSM 6875 / VKM B-1610 / KT)</name>
    <dbReference type="NCBI Taxonomy" id="265072"/>
    <lineage>
        <taxon>Bacteria</taxon>
        <taxon>Pseudomonadati</taxon>
        <taxon>Pseudomonadota</taxon>
        <taxon>Betaproteobacteria</taxon>
        <taxon>Nitrosomonadales</taxon>
        <taxon>Methylophilaceae</taxon>
        <taxon>Methylobacillus</taxon>
    </lineage>
</organism>
<dbReference type="STRING" id="265072.Mfla_1446"/>
<feature type="transmembrane region" description="Helical" evidence="1">
    <location>
        <begin position="106"/>
        <end position="127"/>
    </location>
</feature>
<dbReference type="HOGENOM" id="CLU_1872995_0_0_4"/>
<dbReference type="AlphaFoldDB" id="Q1H1C3"/>
<dbReference type="Proteomes" id="UP000002440">
    <property type="component" value="Chromosome"/>
</dbReference>
<feature type="transmembrane region" description="Helical" evidence="1">
    <location>
        <begin position="53"/>
        <end position="72"/>
    </location>
</feature>
<dbReference type="RefSeq" id="WP_011479668.1">
    <property type="nucleotide sequence ID" value="NC_007947.1"/>
</dbReference>
<dbReference type="EMBL" id="CP000284">
    <property type="protein sequence ID" value="ABE49714.1"/>
    <property type="molecule type" value="Genomic_DNA"/>
</dbReference>
<evidence type="ECO:0008006" key="4">
    <source>
        <dbReference type="Google" id="ProtNLM"/>
    </source>
</evidence>
<proteinExistence type="predicted"/>
<keyword evidence="3" id="KW-1185">Reference proteome</keyword>
<keyword evidence="1" id="KW-0812">Transmembrane</keyword>
<protein>
    <recommendedName>
        <fullName evidence="4">Transmembrane protein</fullName>
    </recommendedName>
</protein>
<keyword evidence="1" id="KW-1133">Transmembrane helix</keyword>
<dbReference type="OrthoDB" id="7868603at2"/>
<evidence type="ECO:0000313" key="3">
    <source>
        <dbReference type="Proteomes" id="UP000002440"/>
    </source>
</evidence>